<dbReference type="Pfam" id="PF13445">
    <property type="entry name" value="zf-RING_UBOX"/>
    <property type="match status" value="1"/>
</dbReference>
<dbReference type="GO" id="GO:0008270">
    <property type="term" value="F:zinc ion binding"/>
    <property type="evidence" value="ECO:0007669"/>
    <property type="project" value="UniProtKB-KW"/>
</dbReference>
<dbReference type="PROSITE" id="PS50089">
    <property type="entry name" value="ZF_RING_2"/>
    <property type="match status" value="1"/>
</dbReference>
<sequence length="200" mass="23339">MADNSMASILEEDLCCPVCLEVFRDPVLLSCRHNFCKECLKRWWGERTIYDCPLCKRRSSEDNAPLNRFLGTVCQFFLRNKYQEKLKVCKEVQVKFAQTAEHIEVQARHTDRQFKKLHQFLAEEEEARLAALKEEKKQKIVPAVLIELYLPFCVCLFTYLDYIETLQQLHLDLVADTQFQNLTVRLGVSVMGLGHATLCF</sequence>
<dbReference type="InterPro" id="IPR017907">
    <property type="entry name" value="Znf_RING_CS"/>
</dbReference>
<dbReference type="SMART" id="SM00184">
    <property type="entry name" value="RING"/>
    <property type="match status" value="1"/>
</dbReference>
<dbReference type="GeneTree" id="ENSGT01030000234583"/>
<keyword evidence="2 4" id="KW-0863">Zinc-finger</keyword>
<dbReference type="InterPro" id="IPR027370">
    <property type="entry name" value="Znf-RING_euk"/>
</dbReference>
<feature type="domain" description="RING-type" evidence="5">
    <location>
        <begin position="16"/>
        <end position="56"/>
    </location>
</feature>
<dbReference type="InterPro" id="IPR001841">
    <property type="entry name" value="Znf_RING"/>
</dbReference>
<reference evidence="6" key="1">
    <citation type="submission" date="2023-09" db="UniProtKB">
        <authorList>
            <consortium name="Ensembl"/>
        </authorList>
    </citation>
    <scope>IDENTIFICATION</scope>
</reference>
<dbReference type="InterPro" id="IPR050143">
    <property type="entry name" value="TRIM/RBCC"/>
</dbReference>
<dbReference type="PANTHER" id="PTHR24103">
    <property type="entry name" value="E3 UBIQUITIN-PROTEIN LIGASE TRIM"/>
    <property type="match status" value="1"/>
</dbReference>
<dbReference type="Gene3D" id="3.30.40.10">
    <property type="entry name" value="Zinc/RING finger domain, C3HC4 (zinc finger)"/>
    <property type="match status" value="1"/>
</dbReference>
<accession>A0A3B4GZG5</accession>
<proteinExistence type="predicted"/>
<organism evidence="6">
    <name type="scientific">Pundamilia nyererei</name>
    <dbReference type="NCBI Taxonomy" id="303518"/>
    <lineage>
        <taxon>Eukaryota</taxon>
        <taxon>Metazoa</taxon>
        <taxon>Chordata</taxon>
        <taxon>Craniata</taxon>
        <taxon>Vertebrata</taxon>
        <taxon>Euteleostomi</taxon>
        <taxon>Actinopterygii</taxon>
        <taxon>Neopterygii</taxon>
        <taxon>Teleostei</taxon>
        <taxon>Neoteleostei</taxon>
        <taxon>Acanthomorphata</taxon>
        <taxon>Ovalentaria</taxon>
        <taxon>Cichlomorphae</taxon>
        <taxon>Cichliformes</taxon>
        <taxon>Cichlidae</taxon>
        <taxon>African cichlids</taxon>
        <taxon>Pseudocrenilabrinae</taxon>
        <taxon>Haplochromini</taxon>
        <taxon>Pundamilia</taxon>
    </lineage>
</organism>
<keyword evidence="1" id="KW-0479">Metal-binding</keyword>
<dbReference type="AlphaFoldDB" id="A0A3B4GZG5"/>
<dbReference type="PROSITE" id="PS00518">
    <property type="entry name" value="ZF_RING_1"/>
    <property type="match status" value="1"/>
</dbReference>
<keyword evidence="3" id="KW-0862">Zinc</keyword>
<evidence type="ECO:0000256" key="4">
    <source>
        <dbReference type="PROSITE-ProRule" id="PRU00175"/>
    </source>
</evidence>
<name>A0A3B4GZG5_9CICH</name>
<evidence type="ECO:0000259" key="5">
    <source>
        <dbReference type="PROSITE" id="PS50089"/>
    </source>
</evidence>
<dbReference type="Ensembl" id="ENSPNYT00000027302.1">
    <property type="protein sequence ID" value="ENSPNYP00000026651.1"/>
    <property type="gene ID" value="ENSPNYG00000020091.1"/>
</dbReference>
<protein>
    <recommendedName>
        <fullName evidence="5">RING-type domain-containing protein</fullName>
    </recommendedName>
</protein>
<dbReference type="STRING" id="303518.ENSPNYP00000026651"/>
<evidence type="ECO:0000256" key="2">
    <source>
        <dbReference type="ARBA" id="ARBA00022771"/>
    </source>
</evidence>
<dbReference type="SUPFAM" id="SSF57850">
    <property type="entry name" value="RING/U-box"/>
    <property type="match status" value="1"/>
</dbReference>
<evidence type="ECO:0000256" key="3">
    <source>
        <dbReference type="ARBA" id="ARBA00022833"/>
    </source>
</evidence>
<dbReference type="InterPro" id="IPR013083">
    <property type="entry name" value="Znf_RING/FYVE/PHD"/>
</dbReference>
<evidence type="ECO:0000313" key="6">
    <source>
        <dbReference type="Ensembl" id="ENSPNYP00000026651.1"/>
    </source>
</evidence>
<evidence type="ECO:0000256" key="1">
    <source>
        <dbReference type="ARBA" id="ARBA00022723"/>
    </source>
</evidence>